<evidence type="ECO:0000313" key="3">
    <source>
        <dbReference type="Proteomes" id="UP000254255"/>
    </source>
</evidence>
<organism evidence="2 3">
    <name type="scientific">Escherichia coli</name>
    <dbReference type="NCBI Taxonomy" id="562"/>
    <lineage>
        <taxon>Bacteria</taxon>
        <taxon>Pseudomonadati</taxon>
        <taxon>Pseudomonadota</taxon>
        <taxon>Gammaproteobacteria</taxon>
        <taxon>Enterobacterales</taxon>
        <taxon>Enterobacteriaceae</taxon>
        <taxon>Escherichia</taxon>
    </lineage>
</organism>
<gene>
    <name evidence="2" type="primary">hrpA_3</name>
    <name evidence="2" type="ORF">NCTC13148_00684</name>
</gene>
<reference evidence="2 3" key="1">
    <citation type="submission" date="2018-06" db="EMBL/GenBank/DDBJ databases">
        <authorList>
            <consortium name="Pathogen Informatics"/>
            <person name="Doyle S."/>
        </authorList>
    </citation>
    <scope>NUCLEOTIDE SEQUENCE [LARGE SCALE GENOMIC DNA]</scope>
    <source>
        <strain evidence="2 3">NCTC13148</strain>
    </source>
</reference>
<evidence type="ECO:0000259" key="1">
    <source>
        <dbReference type="Pfam" id="PF11898"/>
    </source>
</evidence>
<dbReference type="InterPro" id="IPR024590">
    <property type="entry name" value="HrpA_C"/>
</dbReference>
<protein>
    <submittedName>
        <fullName evidence="2">ATP-dependent helicase HrpA</fullName>
    </submittedName>
</protein>
<dbReference type="Proteomes" id="UP000254255">
    <property type="component" value="Unassembled WGS sequence"/>
</dbReference>
<dbReference type="EMBL" id="UGET01000004">
    <property type="protein sequence ID" value="STL65569.1"/>
    <property type="molecule type" value="Genomic_DNA"/>
</dbReference>
<keyword evidence="2" id="KW-0067">ATP-binding</keyword>
<keyword evidence="2" id="KW-0347">Helicase</keyword>
<dbReference type="Pfam" id="PF11898">
    <property type="entry name" value="DUF3418"/>
    <property type="match status" value="1"/>
</dbReference>
<feature type="domain" description="RNA helicase HrpA C-terminal" evidence="1">
    <location>
        <begin position="45"/>
        <end position="150"/>
    </location>
</feature>
<keyword evidence="2" id="KW-0547">Nucleotide-binding</keyword>
<accession>A0A377BGZ8</accession>
<name>A0A377BGZ8_ECOLX</name>
<keyword evidence="2" id="KW-0378">Hydrolase</keyword>
<evidence type="ECO:0000313" key="2">
    <source>
        <dbReference type="EMBL" id="STL65569.1"/>
    </source>
</evidence>
<sequence length="193" mass="22287">MVAELVETSRLWGRIAARIDPEWVEPVAQHLIKRTYSEPHWERAQGAVMATEKVTVYGLPIVAARKVNYSQIDPALCRELFIRHALVEGDWQTRHAFFRENLKLRAEVEELEHKSRRRDILVDDETLFEFYDQRISHDVISARPLRTAGGKKSAAKRLICSTLKKHVDQRGRRKKSASWITRTSGIRAISSCV</sequence>
<dbReference type="GO" id="GO:0004386">
    <property type="term" value="F:helicase activity"/>
    <property type="evidence" value="ECO:0007669"/>
    <property type="project" value="UniProtKB-KW"/>
</dbReference>
<dbReference type="AlphaFoldDB" id="A0A377BGZ8"/>
<proteinExistence type="predicted"/>